<keyword evidence="1" id="KW-0597">Phosphoprotein</keyword>
<dbReference type="STRING" id="472175.EL18_03137"/>
<evidence type="ECO:0000313" key="4">
    <source>
        <dbReference type="Proteomes" id="UP000053675"/>
    </source>
</evidence>
<dbReference type="RefSeq" id="WP_081871257.1">
    <property type="nucleotide sequence ID" value="NZ_JMQM01000002.1"/>
</dbReference>
<gene>
    <name evidence="3" type="ORF">EL18_03137</name>
</gene>
<feature type="domain" description="Response regulatory" evidence="2">
    <location>
        <begin position="27"/>
        <end position="138"/>
    </location>
</feature>
<dbReference type="InterPro" id="IPR011006">
    <property type="entry name" value="CheY-like_superfamily"/>
</dbReference>
<comment type="caution">
    <text evidence="3">The sequence shown here is derived from an EMBL/GenBank/DDBJ whole genome shotgun (WGS) entry which is preliminary data.</text>
</comment>
<dbReference type="PATRIC" id="fig|472175.3.peg.3133"/>
<sequence>MVKCSEVSHLVLAKDSVLNNPPLSGMRVLIVEEEAIVAMDIEELCKECGAEAVTIVTNRSHLTEDLLQPRPHVAILDTKMNGNSTHEFASLLHAASVPFVFASGYTADQAYFQEFPDSPVLEKPFANEHLLEVLVSLTAVRS</sequence>
<protein>
    <submittedName>
        <fullName evidence="3">Response regulator receiver protein</fullName>
    </submittedName>
</protein>
<feature type="modified residue" description="4-aspartylphosphate" evidence="1">
    <location>
        <position position="77"/>
    </location>
</feature>
<dbReference type="EMBL" id="JMQM01000002">
    <property type="protein sequence ID" value="KFB08882.1"/>
    <property type="molecule type" value="Genomic_DNA"/>
</dbReference>
<dbReference type="OrthoDB" id="582170at2"/>
<reference evidence="3 4" key="1">
    <citation type="submission" date="2014-05" db="EMBL/GenBank/DDBJ databases">
        <title>Draft Genome Sequence of Nitratireductor basaltis Strain UMTGB225, A Marine Bacterium Isolated from Green Barrel Tunicate.</title>
        <authorList>
            <person name="Gan H.Y."/>
        </authorList>
    </citation>
    <scope>NUCLEOTIDE SEQUENCE [LARGE SCALE GENOMIC DNA]</scope>
    <source>
        <strain evidence="3 4">UMTGB225</strain>
    </source>
</reference>
<dbReference type="eggNOG" id="COG0784">
    <property type="taxonomic scope" value="Bacteria"/>
</dbReference>
<evidence type="ECO:0000259" key="2">
    <source>
        <dbReference type="PROSITE" id="PS50110"/>
    </source>
</evidence>
<dbReference type="InterPro" id="IPR001789">
    <property type="entry name" value="Sig_transdc_resp-reg_receiver"/>
</dbReference>
<proteinExistence type="predicted"/>
<accession>A0A084U7E6</accession>
<dbReference type="Gene3D" id="3.40.50.2300">
    <property type="match status" value="1"/>
</dbReference>
<name>A0A084U7E6_9HYPH</name>
<dbReference type="GO" id="GO:0000160">
    <property type="term" value="P:phosphorelay signal transduction system"/>
    <property type="evidence" value="ECO:0007669"/>
    <property type="project" value="InterPro"/>
</dbReference>
<dbReference type="Proteomes" id="UP000053675">
    <property type="component" value="Unassembled WGS sequence"/>
</dbReference>
<organism evidence="3 4">
    <name type="scientific">Nitratireductor basaltis</name>
    <dbReference type="NCBI Taxonomy" id="472175"/>
    <lineage>
        <taxon>Bacteria</taxon>
        <taxon>Pseudomonadati</taxon>
        <taxon>Pseudomonadota</taxon>
        <taxon>Alphaproteobacteria</taxon>
        <taxon>Hyphomicrobiales</taxon>
        <taxon>Phyllobacteriaceae</taxon>
        <taxon>Nitratireductor</taxon>
    </lineage>
</organism>
<keyword evidence="4" id="KW-1185">Reference proteome</keyword>
<dbReference type="SUPFAM" id="SSF52172">
    <property type="entry name" value="CheY-like"/>
    <property type="match status" value="1"/>
</dbReference>
<dbReference type="AlphaFoldDB" id="A0A084U7E6"/>
<evidence type="ECO:0000313" key="3">
    <source>
        <dbReference type="EMBL" id="KFB08882.1"/>
    </source>
</evidence>
<evidence type="ECO:0000256" key="1">
    <source>
        <dbReference type="PROSITE-ProRule" id="PRU00169"/>
    </source>
</evidence>
<dbReference type="PROSITE" id="PS50110">
    <property type="entry name" value="RESPONSE_REGULATORY"/>
    <property type="match status" value="1"/>
</dbReference>